<dbReference type="SUPFAM" id="SSF47954">
    <property type="entry name" value="Cyclin-like"/>
    <property type="match status" value="1"/>
</dbReference>
<dbReference type="PANTHER" id="PTHR15615">
    <property type="match status" value="1"/>
</dbReference>
<dbReference type="PANTHER" id="PTHR15615:SF108">
    <property type="entry name" value="PROTEIN CNPPD1"/>
    <property type="match status" value="1"/>
</dbReference>
<comment type="similarity">
    <text evidence="1">Belongs to the cyclin family. Cyclin U/P subfamily.</text>
</comment>
<evidence type="ECO:0008006" key="6">
    <source>
        <dbReference type="Google" id="ProtNLM"/>
    </source>
</evidence>
<dbReference type="Proteomes" id="UP000824890">
    <property type="component" value="Unassembled WGS sequence"/>
</dbReference>
<organism evidence="4 5">
    <name type="scientific">Brassica napus</name>
    <name type="common">Rape</name>
    <dbReference type="NCBI Taxonomy" id="3708"/>
    <lineage>
        <taxon>Eukaryota</taxon>
        <taxon>Viridiplantae</taxon>
        <taxon>Streptophyta</taxon>
        <taxon>Embryophyta</taxon>
        <taxon>Tracheophyta</taxon>
        <taxon>Spermatophyta</taxon>
        <taxon>Magnoliopsida</taxon>
        <taxon>eudicotyledons</taxon>
        <taxon>Gunneridae</taxon>
        <taxon>Pentapetalae</taxon>
        <taxon>rosids</taxon>
        <taxon>malvids</taxon>
        <taxon>Brassicales</taxon>
        <taxon>Brassicaceae</taxon>
        <taxon>Brassiceae</taxon>
        <taxon>Brassica</taxon>
    </lineage>
</organism>
<dbReference type="Gene3D" id="1.10.472.10">
    <property type="entry name" value="Cyclin-like"/>
    <property type="match status" value="1"/>
</dbReference>
<reference evidence="4 5" key="1">
    <citation type="submission" date="2021-05" db="EMBL/GenBank/DDBJ databases">
        <title>Genome Assembly of Synthetic Allotetraploid Brassica napus Reveals Homoeologous Exchanges between Subgenomes.</title>
        <authorList>
            <person name="Davis J.T."/>
        </authorList>
    </citation>
    <scope>NUCLEOTIDE SEQUENCE [LARGE SCALE GENOMIC DNA]</scope>
    <source>
        <strain evidence="5">cv. Da-Ae</strain>
        <tissue evidence="4">Seedling</tissue>
    </source>
</reference>
<dbReference type="InterPro" id="IPR013922">
    <property type="entry name" value="Cyclin_PHO80-like"/>
</dbReference>
<comment type="caution">
    <text evidence="4">The sequence shown here is derived from an EMBL/GenBank/DDBJ whole genome shotgun (WGS) entry which is preliminary data.</text>
</comment>
<name>A0ABQ8C6C3_BRANA</name>
<dbReference type="Pfam" id="PF08613">
    <property type="entry name" value="Cyclin"/>
    <property type="match status" value="1"/>
</dbReference>
<sequence length="357" mass="40677">METLATDPGFNDSGVYLRLGLIVEGKRLKKPPALLSRLASSLERSLLLHDKSISPPEFQHSTVTVFDGRSPPEITISDYLDRIFIYSRCSPSCFVVAYIYILQFLDVTRAHLTPLNVHRLVVTSVMLAAKVFDDRYYNNAYYARVGGVSTRELNRLEMKLLFALDFKLQVDPRTFHTHCCQLEKQNSDGIQIEWPIKEACRANKETWRKSTPDVDHSFANLILVILVLFFQGPLLISGGCSGSAEQKRSCNHLSMHYHVHLKPCLLHHHRRFYWSQSPEDGGEIGDGEWSPLGSSWGCLEHNFDDHLVDDLQMFDLTRVFIYLAVEMYCMIKAVEVALPRPDVGWLAWSDGQGINNC</sequence>
<dbReference type="InterPro" id="IPR036915">
    <property type="entry name" value="Cyclin-like_sf"/>
</dbReference>
<gene>
    <name evidence="4" type="ORF">HID58_035950</name>
</gene>
<keyword evidence="5" id="KW-1185">Reference proteome</keyword>
<accession>A0ABQ8C6C3</accession>
<evidence type="ECO:0000313" key="4">
    <source>
        <dbReference type="EMBL" id="KAH0912629.1"/>
    </source>
</evidence>
<keyword evidence="2" id="KW-0132">Cell division</keyword>
<evidence type="ECO:0000256" key="3">
    <source>
        <dbReference type="ARBA" id="ARBA00023306"/>
    </source>
</evidence>
<dbReference type="EMBL" id="JAGKQM010000009">
    <property type="protein sequence ID" value="KAH0912629.1"/>
    <property type="molecule type" value="Genomic_DNA"/>
</dbReference>
<evidence type="ECO:0000256" key="1">
    <source>
        <dbReference type="ARBA" id="ARBA00007215"/>
    </source>
</evidence>
<evidence type="ECO:0000256" key="2">
    <source>
        <dbReference type="ARBA" id="ARBA00022618"/>
    </source>
</evidence>
<keyword evidence="3" id="KW-0131">Cell cycle</keyword>
<protein>
    <recommendedName>
        <fullName evidence="6">Cyclin</fullName>
    </recommendedName>
</protein>
<proteinExistence type="inferred from homology"/>
<evidence type="ECO:0000313" key="5">
    <source>
        <dbReference type="Proteomes" id="UP000824890"/>
    </source>
</evidence>